<dbReference type="AlphaFoldDB" id="A0A8X6MX77"/>
<gene>
    <name evidence="5" type="ORF">NPIL_430631</name>
</gene>
<dbReference type="InterPro" id="IPR039896">
    <property type="entry name" value="Red-like"/>
</dbReference>
<name>A0A8X6MX77_NEPPI</name>
<evidence type="ECO:0000256" key="3">
    <source>
        <dbReference type="SAM" id="Coils"/>
    </source>
</evidence>
<proteinExistence type="predicted"/>
<dbReference type="Pfam" id="PF07808">
    <property type="entry name" value="RED_N"/>
    <property type="match status" value="1"/>
</dbReference>
<dbReference type="PANTHER" id="PTHR12765">
    <property type="entry name" value="RED PROTEIN IK FACTOR CYTOKINE IK"/>
    <property type="match status" value="1"/>
</dbReference>
<organism evidence="5 6">
    <name type="scientific">Nephila pilipes</name>
    <name type="common">Giant wood spider</name>
    <name type="synonym">Nephila maculata</name>
    <dbReference type="NCBI Taxonomy" id="299642"/>
    <lineage>
        <taxon>Eukaryota</taxon>
        <taxon>Metazoa</taxon>
        <taxon>Ecdysozoa</taxon>
        <taxon>Arthropoda</taxon>
        <taxon>Chelicerata</taxon>
        <taxon>Arachnida</taxon>
        <taxon>Araneae</taxon>
        <taxon>Araneomorphae</taxon>
        <taxon>Entelegynae</taxon>
        <taxon>Araneoidea</taxon>
        <taxon>Nephilidae</taxon>
        <taxon>Nephila</taxon>
    </lineage>
</organism>
<dbReference type="GO" id="GO:0005634">
    <property type="term" value="C:nucleus"/>
    <property type="evidence" value="ECO:0007669"/>
    <property type="project" value="UniProtKB-SubCell"/>
</dbReference>
<protein>
    <recommendedName>
        <fullName evidence="4">RED-like N-terminal domain-containing protein</fullName>
    </recommendedName>
</protein>
<evidence type="ECO:0000313" key="6">
    <source>
        <dbReference type="Proteomes" id="UP000887013"/>
    </source>
</evidence>
<evidence type="ECO:0000259" key="4">
    <source>
        <dbReference type="Pfam" id="PF07808"/>
    </source>
</evidence>
<dbReference type="EMBL" id="BMAW01097998">
    <property type="protein sequence ID" value="GFS82487.1"/>
    <property type="molecule type" value="Genomic_DNA"/>
</dbReference>
<feature type="coiled-coil region" evidence="3">
    <location>
        <begin position="63"/>
        <end position="93"/>
    </location>
</feature>
<comment type="subcellular location">
    <subcellularLocation>
        <location evidence="1">Nucleus</location>
    </subcellularLocation>
</comment>
<reference evidence="5" key="1">
    <citation type="submission" date="2020-08" db="EMBL/GenBank/DDBJ databases">
        <title>Multicomponent nature underlies the extraordinary mechanical properties of spider dragline silk.</title>
        <authorList>
            <person name="Kono N."/>
            <person name="Nakamura H."/>
            <person name="Mori M."/>
            <person name="Yoshida Y."/>
            <person name="Ohtoshi R."/>
            <person name="Malay A.D."/>
            <person name="Moran D.A.P."/>
            <person name="Tomita M."/>
            <person name="Numata K."/>
            <person name="Arakawa K."/>
        </authorList>
    </citation>
    <scope>NUCLEOTIDE SEQUENCE</scope>
</reference>
<accession>A0A8X6MX77</accession>
<evidence type="ECO:0000313" key="5">
    <source>
        <dbReference type="EMBL" id="GFS82487.1"/>
    </source>
</evidence>
<evidence type="ECO:0000256" key="1">
    <source>
        <dbReference type="ARBA" id="ARBA00004123"/>
    </source>
</evidence>
<sequence length="162" mass="18828">MQEQGYVCMIMHTSKKLASDFLLSTAAYEAVRKNVQVYGHESPSDEDLLVDDEEETENPSALLQKFRNENNCKEKDEEELESLLLKSKDKEEEIHIKIKFGKKIYRQVFKNHYSEKGKLFLPNRIANNIDSEDEHADSDIPITLLRRKAGWSKFGISNNIDY</sequence>
<evidence type="ECO:0000256" key="2">
    <source>
        <dbReference type="ARBA" id="ARBA00023242"/>
    </source>
</evidence>
<feature type="domain" description="RED-like N-terminal" evidence="4">
    <location>
        <begin position="61"/>
        <end position="150"/>
    </location>
</feature>
<keyword evidence="6" id="KW-1185">Reference proteome</keyword>
<comment type="caution">
    <text evidence="5">The sequence shown here is derived from an EMBL/GenBank/DDBJ whole genome shotgun (WGS) entry which is preliminary data.</text>
</comment>
<dbReference type="InterPro" id="IPR012916">
    <property type="entry name" value="RED_N"/>
</dbReference>
<keyword evidence="3" id="KW-0175">Coiled coil</keyword>
<dbReference type="Proteomes" id="UP000887013">
    <property type="component" value="Unassembled WGS sequence"/>
</dbReference>
<keyword evidence="2" id="KW-0539">Nucleus</keyword>